<geneLocation type="plasmid" evidence="1 2">
    <name>pRUMAL01</name>
</geneLocation>
<organism evidence="1 2">
    <name type="scientific">Ruminococcus albus (strain ATCC 27210 / DSM 20455 / JCM 14654 / NCDO 2250 / 7)</name>
    <dbReference type="NCBI Taxonomy" id="697329"/>
    <lineage>
        <taxon>Bacteria</taxon>
        <taxon>Bacillati</taxon>
        <taxon>Bacillota</taxon>
        <taxon>Clostridia</taxon>
        <taxon>Eubacteriales</taxon>
        <taxon>Oscillospiraceae</taxon>
        <taxon>Ruminococcus</taxon>
    </lineage>
</organism>
<reference evidence="2" key="1">
    <citation type="journal article" date="2011" name="J. Bacteriol.">
        <title>Complete genome of the cellulolytic ruminal bacterium Ruminococcus albus 7.</title>
        <authorList>
            <person name="Suen G."/>
            <person name="Stevenson D.M."/>
            <person name="Bruce D.C."/>
            <person name="Chertkov O."/>
            <person name="Copeland A."/>
            <person name="Cheng J.F."/>
            <person name="Detter C."/>
            <person name="Detter J.C."/>
            <person name="Goodwin L.A."/>
            <person name="Han C.S."/>
            <person name="Hauser L.J."/>
            <person name="Ivanova N.N."/>
            <person name="Kyrpides N.C."/>
            <person name="Land M.L."/>
            <person name="Lapidus A."/>
            <person name="Lucas S."/>
            <person name="Ovchinnikova G."/>
            <person name="Pitluck S."/>
            <person name="Tapia R."/>
            <person name="Woyke T."/>
            <person name="Boyum J."/>
            <person name="Mead D."/>
            <person name="Weimer P.J."/>
        </authorList>
    </citation>
    <scope>NUCLEOTIDE SEQUENCE [LARGE SCALE GENOMIC DNA]</scope>
    <source>
        <strain evidence="2">ATCC 27210 / DSM 20455 / JCM 14654 / NCDO 2250 / 7</strain>
        <plasmid evidence="2">pRUMAL01</plasmid>
    </source>
</reference>
<protein>
    <submittedName>
        <fullName evidence="1">Uncharacterized protein</fullName>
    </submittedName>
</protein>
<dbReference type="Proteomes" id="UP000006919">
    <property type="component" value="Plasmid pRUMAL01"/>
</dbReference>
<dbReference type="OrthoDB" id="3239452at2"/>
<evidence type="ECO:0000313" key="1">
    <source>
        <dbReference type="EMBL" id="ADU23914.1"/>
    </source>
</evidence>
<proteinExistence type="predicted"/>
<gene>
    <name evidence="1" type="ordered locus">Rumal_3467</name>
</gene>
<evidence type="ECO:0000313" key="2">
    <source>
        <dbReference type="Proteomes" id="UP000006919"/>
    </source>
</evidence>
<dbReference type="eggNOG" id="ENOG502Z8PM">
    <property type="taxonomic scope" value="Bacteria"/>
</dbReference>
<dbReference type="AlphaFoldDB" id="E6UJR8"/>
<dbReference type="EMBL" id="CP002404">
    <property type="protein sequence ID" value="ADU23914.1"/>
    <property type="molecule type" value="Genomic_DNA"/>
</dbReference>
<name>E6UJR8_RUMA7</name>
<dbReference type="RefSeq" id="WP_013483464.1">
    <property type="nucleotide sequence ID" value="NC_014824.1"/>
</dbReference>
<dbReference type="HOGENOM" id="CLU_528806_0_0_9"/>
<sequence>MNFDKPETSGLDNSISDIESKMKILHSGFESSIKPEAGVFSGVNESIDKNITNWLDVDLAENTDLSAFRNNFLDTAKQMYSGEDLGDGKKTLGLKDIGAWKINPDNYHQNLKQHSGFSAEVISTAKENMQAKISGSGITTYRVDDLADKAIKGIAKNDQYVDKVRIDSNGNIVERVQVKFVGKNGEECLRKLKSKSFDKYFNDGAVDKMEIPKDYYDDVKQLIPEKIEKLEEQYRHAAKSGNRELAEKKQASIDRYNKIDQMIEKSTVTSSEAIAATKHPKLYTAKIFAQETARVGNKAGLESAALSASITACVSTVDNVNKVMEGEITPKEAFVDVTKDTAASGGIAYGTTFISTAVSQTMSKSSSALISKVGGSCLPAAAVSYAVESYDDISDYAQGKIGGKELAYNLGENAAAVTGSVVGGAVGGAIGTVAGPVGSVGGSIVGGTVGCALATEAYQTAVELGAEGAEIIAEKAQDLASGVVDTVSEVVPEALDDVKNAFSDFSAKAKIKFPF</sequence>
<accession>E6UJR8</accession>
<keyword evidence="1" id="KW-0614">Plasmid</keyword>
<dbReference type="KEGG" id="ral:Rumal_3467"/>